<dbReference type="Proteomes" id="UP000789508">
    <property type="component" value="Unassembled WGS sequence"/>
</dbReference>
<dbReference type="OrthoDB" id="511599at2759"/>
<dbReference type="InterPro" id="IPR027417">
    <property type="entry name" value="P-loop_NTPase"/>
</dbReference>
<keyword evidence="1" id="KW-0472">Membrane</keyword>
<sequence length="285" mass="32391">MSSCNVVQHLRRSIRQPVQPQQLFLRPYTNSTFRQPPSEESISSSNMNKYLDKFGKTTAKRIPTAIFAKLIVIGLVGLMSVDLLYARYRNRCNEHRLIETVEKGTQPEIGDEFIPRPLLEEGLKQIFHPPKNHSSYHVVCGEHGTGKTTLTRLTARKFGQGVIYVDVPANLDEFGDEFGKALNFTFEEHISFTGQLLQKILGRTKEESKHHKWVRAMGAFKLASAVYKKKQGKPPVIVYDNVSRLVHKNPDILDTLQDDAKDNADFSKYIAVFVCSEGSVPRRME</sequence>
<dbReference type="SUPFAM" id="SSF52540">
    <property type="entry name" value="P-loop containing nucleoside triphosphate hydrolases"/>
    <property type="match status" value="1"/>
</dbReference>
<keyword evidence="3" id="KW-1185">Reference proteome</keyword>
<keyword evidence="1" id="KW-0812">Transmembrane</keyword>
<proteinExistence type="predicted"/>
<name>A0A9N9I515_9GLOM</name>
<reference evidence="2" key="1">
    <citation type="submission" date="2021-06" db="EMBL/GenBank/DDBJ databases">
        <authorList>
            <person name="Kallberg Y."/>
            <person name="Tangrot J."/>
            <person name="Rosling A."/>
        </authorList>
    </citation>
    <scope>NUCLEOTIDE SEQUENCE</scope>
    <source>
        <strain evidence="2">FL130A</strain>
    </source>
</reference>
<dbReference type="EMBL" id="CAJVPS010025968">
    <property type="protein sequence ID" value="CAG8720328.1"/>
    <property type="molecule type" value="Genomic_DNA"/>
</dbReference>
<dbReference type="PANTHER" id="PTHR36168:SF1">
    <property type="entry name" value="ORC1-LIKE AAA ATPASE DOMAIN-CONTAINING PROTEIN"/>
    <property type="match status" value="1"/>
</dbReference>
<feature type="transmembrane region" description="Helical" evidence="1">
    <location>
        <begin position="66"/>
        <end position="86"/>
    </location>
</feature>
<organism evidence="2 3">
    <name type="scientific">Ambispora leptoticha</name>
    <dbReference type="NCBI Taxonomy" id="144679"/>
    <lineage>
        <taxon>Eukaryota</taxon>
        <taxon>Fungi</taxon>
        <taxon>Fungi incertae sedis</taxon>
        <taxon>Mucoromycota</taxon>
        <taxon>Glomeromycotina</taxon>
        <taxon>Glomeromycetes</taxon>
        <taxon>Archaeosporales</taxon>
        <taxon>Ambisporaceae</taxon>
        <taxon>Ambispora</taxon>
    </lineage>
</organism>
<dbReference type="AlphaFoldDB" id="A0A9N9I515"/>
<dbReference type="PANTHER" id="PTHR36168">
    <property type="entry name" value="CHROMOSOME 1, WHOLE GENOME SHOTGUN SEQUENCE"/>
    <property type="match status" value="1"/>
</dbReference>
<evidence type="ECO:0000313" key="3">
    <source>
        <dbReference type="Proteomes" id="UP000789508"/>
    </source>
</evidence>
<protein>
    <submittedName>
        <fullName evidence="2">11875_t:CDS:1</fullName>
    </submittedName>
</protein>
<accession>A0A9N9I515</accession>
<comment type="caution">
    <text evidence="2">The sequence shown here is derived from an EMBL/GenBank/DDBJ whole genome shotgun (WGS) entry which is preliminary data.</text>
</comment>
<gene>
    <name evidence="2" type="ORF">ALEPTO_LOCUS12239</name>
</gene>
<dbReference type="Gene3D" id="3.40.50.300">
    <property type="entry name" value="P-loop containing nucleotide triphosphate hydrolases"/>
    <property type="match status" value="1"/>
</dbReference>
<keyword evidence="1" id="KW-1133">Transmembrane helix</keyword>
<evidence type="ECO:0000256" key="1">
    <source>
        <dbReference type="SAM" id="Phobius"/>
    </source>
</evidence>
<evidence type="ECO:0000313" key="2">
    <source>
        <dbReference type="EMBL" id="CAG8720328.1"/>
    </source>
</evidence>
<feature type="non-terminal residue" evidence="2">
    <location>
        <position position="285"/>
    </location>
</feature>